<comment type="similarity">
    <text evidence="2">Belongs to the X(+)/potassium ATPases subunit beta family.</text>
</comment>
<gene>
    <name evidence="8" type="ORF">KQX54_002189</name>
</gene>
<dbReference type="AlphaFoldDB" id="A0AAV7IPK8"/>
<dbReference type="GO" id="GO:0005890">
    <property type="term" value="C:sodium:potassium-exchanging ATPase complex"/>
    <property type="evidence" value="ECO:0007669"/>
    <property type="project" value="InterPro"/>
</dbReference>
<evidence type="ECO:0000256" key="3">
    <source>
        <dbReference type="ARBA" id="ARBA00022692"/>
    </source>
</evidence>
<dbReference type="InterPro" id="IPR000402">
    <property type="entry name" value="Na/K_ATPase_sub_beta"/>
</dbReference>
<accession>A0AAV7IPK8</accession>
<dbReference type="Pfam" id="PF00287">
    <property type="entry name" value="Na_K-ATPase"/>
    <property type="match status" value="1"/>
</dbReference>
<dbReference type="PANTHER" id="PTHR11523">
    <property type="entry name" value="SODIUM/POTASSIUM-DEPENDENT ATPASE BETA SUBUNIT"/>
    <property type="match status" value="1"/>
</dbReference>
<keyword evidence="6 7" id="KW-0472">Membrane</keyword>
<dbReference type="GO" id="GO:0006883">
    <property type="term" value="P:intracellular sodium ion homeostasis"/>
    <property type="evidence" value="ECO:0007669"/>
    <property type="project" value="TreeGrafter"/>
</dbReference>
<evidence type="ECO:0000256" key="7">
    <source>
        <dbReference type="SAM" id="Phobius"/>
    </source>
</evidence>
<dbReference type="GO" id="GO:0036376">
    <property type="term" value="P:sodium ion export across plasma membrane"/>
    <property type="evidence" value="ECO:0007669"/>
    <property type="project" value="TreeGrafter"/>
</dbReference>
<name>A0AAV7IPK8_COTGL</name>
<evidence type="ECO:0000256" key="6">
    <source>
        <dbReference type="ARBA" id="ARBA00023136"/>
    </source>
</evidence>
<reference evidence="8 9" key="1">
    <citation type="journal article" date="2021" name="J. Hered.">
        <title>A chromosome-level genome assembly of the parasitoid wasp, Cotesia glomerata (Hymenoptera: Braconidae).</title>
        <authorList>
            <person name="Pinto B.J."/>
            <person name="Weis J.J."/>
            <person name="Gamble T."/>
            <person name="Ode P.J."/>
            <person name="Paul R."/>
            <person name="Zaspel J.M."/>
        </authorList>
    </citation>
    <scope>NUCLEOTIDE SEQUENCE [LARGE SCALE GENOMIC DNA]</scope>
    <source>
        <strain evidence="8">CgM1</strain>
    </source>
</reference>
<protein>
    <submittedName>
        <fullName evidence="8">Uncharacterized protein</fullName>
    </submittedName>
</protein>
<evidence type="ECO:0000256" key="4">
    <source>
        <dbReference type="ARBA" id="ARBA00022968"/>
    </source>
</evidence>
<proteinExistence type="inferred from homology"/>
<dbReference type="InterPro" id="IPR038702">
    <property type="entry name" value="Na/K_ATPase_sub_beta_sf"/>
</dbReference>
<dbReference type="PANTHER" id="PTHR11523:SF28">
    <property type="entry name" value="NA_K-ATPASE BETA SUBUNIT ISOFORM 4-RELATED"/>
    <property type="match status" value="1"/>
</dbReference>
<keyword evidence="4" id="KW-0735">Signal-anchor</keyword>
<sequence>MNNACDGDIAICHLPLMRMKSWFRINEIMHDEPYYERRVPIRDLGPWKNFLRFLWDRERHAVFDRTLKQWGQLGLFYLCFYGLLFTLFGLHMRIGFKNIPKDRPYMEHPSPGKFITGSRILFHQPLNRDSHSGHPGLGFVPNIHAYKSLAPVIWINKNNRQSHPQRYIDTIYNFFSYYRNSSGYNYNCDSKKKPCFFDINSLGKCSTSPYGYSEPYKPCVYIKFNRRFGWTPIYYNATSELPEYMPWKLKSAIKSTPQAHIWISCSGVTNFDNQHMGNIDYLPFAGLPVKYFPFTGHPNYLSPTVALLFNNITANRLITIKCYPWAYNIDQDNPLYFQLLIE</sequence>
<evidence type="ECO:0000313" key="8">
    <source>
        <dbReference type="EMBL" id="KAH0557246.1"/>
    </source>
</evidence>
<dbReference type="EMBL" id="JAHXZJ010000747">
    <property type="protein sequence ID" value="KAH0557246.1"/>
    <property type="molecule type" value="Genomic_DNA"/>
</dbReference>
<keyword evidence="9" id="KW-1185">Reference proteome</keyword>
<organism evidence="8 9">
    <name type="scientific">Cotesia glomerata</name>
    <name type="common">Lepidopteran parasitic wasp</name>
    <name type="synonym">Apanteles glomeratus</name>
    <dbReference type="NCBI Taxonomy" id="32391"/>
    <lineage>
        <taxon>Eukaryota</taxon>
        <taxon>Metazoa</taxon>
        <taxon>Ecdysozoa</taxon>
        <taxon>Arthropoda</taxon>
        <taxon>Hexapoda</taxon>
        <taxon>Insecta</taxon>
        <taxon>Pterygota</taxon>
        <taxon>Neoptera</taxon>
        <taxon>Endopterygota</taxon>
        <taxon>Hymenoptera</taxon>
        <taxon>Apocrita</taxon>
        <taxon>Ichneumonoidea</taxon>
        <taxon>Braconidae</taxon>
        <taxon>Microgastrinae</taxon>
        <taxon>Cotesia</taxon>
    </lineage>
</organism>
<comment type="caution">
    <text evidence="8">The sequence shown here is derived from an EMBL/GenBank/DDBJ whole genome shotgun (WGS) entry which is preliminary data.</text>
</comment>
<dbReference type="Gene3D" id="2.60.40.1660">
    <property type="entry name" value="Na, k-atpase alpha subunit"/>
    <property type="match status" value="1"/>
</dbReference>
<keyword evidence="3 7" id="KW-0812">Transmembrane</keyword>
<evidence type="ECO:0000256" key="1">
    <source>
        <dbReference type="ARBA" id="ARBA00004606"/>
    </source>
</evidence>
<dbReference type="Proteomes" id="UP000826195">
    <property type="component" value="Unassembled WGS sequence"/>
</dbReference>
<feature type="transmembrane region" description="Helical" evidence="7">
    <location>
        <begin position="75"/>
        <end position="96"/>
    </location>
</feature>
<evidence type="ECO:0000256" key="2">
    <source>
        <dbReference type="ARBA" id="ARBA00005876"/>
    </source>
</evidence>
<dbReference type="GO" id="GO:0001671">
    <property type="term" value="F:ATPase activator activity"/>
    <property type="evidence" value="ECO:0007669"/>
    <property type="project" value="TreeGrafter"/>
</dbReference>
<dbReference type="GO" id="GO:1990573">
    <property type="term" value="P:potassium ion import across plasma membrane"/>
    <property type="evidence" value="ECO:0007669"/>
    <property type="project" value="TreeGrafter"/>
</dbReference>
<evidence type="ECO:0000313" key="9">
    <source>
        <dbReference type="Proteomes" id="UP000826195"/>
    </source>
</evidence>
<keyword evidence="5 7" id="KW-1133">Transmembrane helix</keyword>
<evidence type="ECO:0000256" key="5">
    <source>
        <dbReference type="ARBA" id="ARBA00022989"/>
    </source>
</evidence>
<comment type="subcellular location">
    <subcellularLocation>
        <location evidence="1">Membrane</location>
        <topology evidence="1">Single-pass type II membrane protein</topology>
    </subcellularLocation>
</comment>
<dbReference type="GO" id="GO:0030007">
    <property type="term" value="P:intracellular potassium ion homeostasis"/>
    <property type="evidence" value="ECO:0007669"/>
    <property type="project" value="TreeGrafter"/>
</dbReference>